<feature type="region of interest" description="Disordered" evidence="1">
    <location>
        <begin position="110"/>
        <end position="140"/>
    </location>
</feature>
<feature type="compositionally biased region" description="Pro residues" evidence="1">
    <location>
        <begin position="37"/>
        <end position="46"/>
    </location>
</feature>
<name>A0A915LIW9_MELJA</name>
<evidence type="ECO:0000313" key="3">
    <source>
        <dbReference type="WBParaSite" id="scaffold12864_cov301.g16558"/>
    </source>
</evidence>
<dbReference type="Proteomes" id="UP000887561">
    <property type="component" value="Unplaced"/>
</dbReference>
<keyword evidence="2" id="KW-1185">Reference proteome</keyword>
<protein>
    <submittedName>
        <fullName evidence="3">BESS domain-containing protein</fullName>
    </submittedName>
</protein>
<reference evidence="3" key="1">
    <citation type="submission" date="2022-11" db="UniProtKB">
        <authorList>
            <consortium name="WormBaseParasite"/>
        </authorList>
    </citation>
    <scope>IDENTIFICATION</scope>
</reference>
<proteinExistence type="predicted"/>
<evidence type="ECO:0000313" key="2">
    <source>
        <dbReference type="Proteomes" id="UP000887561"/>
    </source>
</evidence>
<dbReference type="WBParaSite" id="scaffold12864_cov301.g16558">
    <property type="protein sequence ID" value="scaffold12864_cov301.g16558"/>
    <property type="gene ID" value="scaffold12864_cov301.g16558"/>
</dbReference>
<feature type="region of interest" description="Disordered" evidence="1">
    <location>
        <begin position="31"/>
        <end position="76"/>
    </location>
</feature>
<organism evidence="2 3">
    <name type="scientific">Meloidogyne javanica</name>
    <name type="common">Root-knot nematode worm</name>
    <dbReference type="NCBI Taxonomy" id="6303"/>
    <lineage>
        <taxon>Eukaryota</taxon>
        <taxon>Metazoa</taxon>
        <taxon>Ecdysozoa</taxon>
        <taxon>Nematoda</taxon>
        <taxon>Chromadorea</taxon>
        <taxon>Rhabditida</taxon>
        <taxon>Tylenchina</taxon>
        <taxon>Tylenchomorpha</taxon>
        <taxon>Tylenchoidea</taxon>
        <taxon>Meloidogynidae</taxon>
        <taxon>Meloidogyninae</taxon>
        <taxon>Meloidogyne</taxon>
        <taxon>Meloidogyne incognita group</taxon>
    </lineage>
</organism>
<accession>A0A915LIW9</accession>
<sequence length="246" mass="27517">MYRRKRKRLQSQQEINPGVVLDEPGWIYFNRLNPNESPSPAPSLPPPKKKGKIVDDSSLPTPLETDPQPPENSKSILVPVKIEKATTTDKEQLILSYSKDEQQIKLNSQHNVEECNNNSKTPSSSLLEPLQKQQPENNNSDALNKVYSTVQQTPLDNLADAAIASFNHTSTSKTNNELVIEQQPRHISYIPCEDSNTNNDEFSCFGRFIAVTLRKIAAHSALDALEARKAIGDVLYGAELRSLQKQ</sequence>
<dbReference type="AlphaFoldDB" id="A0A915LIW9"/>
<evidence type="ECO:0000256" key="1">
    <source>
        <dbReference type="SAM" id="MobiDB-lite"/>
    </source>
</evidence>